<keyword evidence="7" id="KW-0436">Ligase</keyword>
<feature type="transmembrane region" description="Helical" evidence="5">
    <location>
        <begin position="245"/>
        <end position="265"/>
    </location>
</feature>
<protein>
    <submittedName>
        <fullName evidence="7">O-antigen ligase family protein</fullName>
    </submittedName>
</protein>
<dbReference type="EMBL" id="JBHUJC010000020">
    <property type="protein sequence ID" value="MFD2276202.1"/>
    <property type="molecule type" value="Genomic_DNA"/>
</dbReference>
<keyword evidence="8" id="KW-1185">Reference proteome</keyword>
<sequence length="634" mass="70700">MMNRLVHNTFWSLQGLLLLIGYLLCVTVATWDRPEAMAPYVAVLAVAGVLAVLGVAISKRLSLGGFDATVLCVAGYFGWRAWGSPVALYGQTDLVLILSAVLMWFTCRTFSELGNVAKRVWLVAMLLMLGANIAASWYQLNVDLRWCLFVERTERAVMPSGIFTHRNYFGNFAAVAALSCLGLLFGKSSGLLVRVLSAIVVVGNLVLLGMCASRGAFVSVAVGLTVFFMFYAIHLWNAGKMKKPVVVAGFSLLAIVAAGAAYSQFGRLDQSRGWTAHGGQVQDSGRKDFSSLAVDQFFEAPLLGSGAHSVEWRSVALLSKRGEGALGTLNYAHNEYFQVLCDYGLVGFVLLLCLIFGYGGRLVFSLLKREDMVWGMAVFAAFVAFCVHCFFSFPAHIPANLLTIVAVCALGWPSLKSSEGVRKWLVRVPVLVVMLIGAAYGAQFAWKEWPAFQLYTKFNDTMELSDWEPELRQQAEQLESVVGRAPNFKRYRRVGGMYNALYQKSGDLADFEKSAEYYILAAELYPMSPDLRLSEAGFMAVRGEYAQAEEAYKFAIENGVSQQRWLYPYWKYGLYCYQRGNSLWLEREAEMALEYFLQAQELLAKARPPREERKRFSEIQKELKARVDLLESVF</sequence>
<dbReference type="RefSeq" id="WP_377094457.1">
    <property type="nucleotide sequence ID" value="NZ_JBHSJM010000001.1"/>
</dbReference>
<feature type="transmembrane region" description="Helical" evidence="5">
    <location>
        <begin position="216"/>
        <end position="233"/>
    </location>
</feature>
<feature type="transmembrane region" description="Helical" evidence="5">
    <location>
        <begin position="88"/>
        <end position="107"/>
    </location>
</feature>
<evidence type="ECO:0000256" key="1">
    <source>
        <dbReference type="ARBA" id="ARBA00004141"/>
    </source>
</evidence>
<keyword evidence="4 5" id="KW-0472">Membrane</keyword>
<proteinExistence type="predicted"/>
<feature type="transmembrane region" description="Helical" evidence="5">
    <location>
        <begin position="12"/>
        <end position="31"/>
    </location>
</feature>
<dbReference type="PANTHER" id="PTHR37422:SF23">
    <property type="entry name" value="TEICHURONIC ACID BIOSYNTHESIS PROTEIN TUAE"/>
    <property type="match status" value="1"/>
</dbReference>
<feature type="transmembrane region" description="Helical" evidence="5">
    <location>
        <begin position="336"/>
        <end position="360"/>
    </location>
</feature>
<dbReference type="InterPro" id="IPR051533">
    <property type="entry name" value="WaaL-like"/>
</dbReference>
<accession>A0ABW5E1F7</accession>
<dbReference type="InterPro" id="IPR007016">
    <property type="entry name" value="O-antigen_ligase-rel_domated"/>
</dbReference>
<evidence type="ECO:0000313" key="7">
    <source>
        <dbReference type="EMBL" id="MFD2276202.1"/>
    </source>
</evidence>
<feature type="transmembrane region" description="Helical" evidence="5">
    <location>
        <begin position="64"/>
        <end position="82"/>
    </location>
</feature>
<feature type="domain" description="O-antigen ligase-related" evidence="6">
    <location>
        <begin position="201"/>
        <end position="352"/>
    </location>
</feature>
<organism evidence="7 8">
    <name type="scientific">Rubritalea spongiae</name>
    <dbReference type="NCBI Taxonomy" id="430797"/>
    <lineage>
        <taxon>Bacteria</taxon>
        <taxon>Pseudomonadati</taxon>
        <taxon>Verrucomicrobiota</taxon>
        <taxon>Verrucomicrobiia</taxon>
        <taxon>Verrucomicrobiales</taxon>
        <taxon>Rubritaleaceae</taxon>
        <taxon>Rubritalea</taxon>
    </lineage>
</organism>
<keyword evidence="2 5" id="KW-0812">Transmembrane</keyword>
<comment type="subcellular location">
    <subcellularLocation>
        <location evidence="1">Membrane</location>
        <topology evidence="1">Multi-pass membrane protein</topology>
    </subcellularLocation>
</comment>
<feature type="transmembrane region" description="Helical" evidence="5">
    <location>
        <begin position="37"/>
        <end position="57"/>
    </location>
</feature>
<evidence type="ECO:0000256" key="5">
    <source>
        <dbReference type="SAM" id="Phobius"/>
    </source>
</evidence>
<gene>
    <name evidence="7" type="ORF">ACFSQZ_06965</name>
</gene>
<dbReference type="GO" id="GO:0016874">
    <property type="term" value="F:ligase activity"/>
    <property type="evidence" value="ECO:0007669"/>
    <property type="project" value="UniProtKB-KW"/>
</dbReference>
<evidence type="ECO:0000256" key="3">
    <source>
        <dbReference type="ARBA" id="ARBA00022989"/>
    </source>
</evidence>
<evidence type="ECO:0000259" key="6">
    <source>
        <dbReference type="Pfam" id="PF04932"/>
    </source>
</evidence>
<feature type="transmembrane region" description="Helical" evidence="5">
    <location>
        <begin position="399"/>
        <end position="415"/>
    </location>
</feature>
<evidence type="ECO:0000256" key="2">
    <source>
        <dbReference type="ARBA" id="ARBA00022692"/>
    </source>
</evidence>
<keyword evidence="3 5" id="KW-1133">Transmembrane helix</keyword>
<dbReference type="Proteomes" id="UP001597297">
    <property type="component" value="Unassembled WGS sequence"/>
</dbReference>
<dbReference type="Gene3D" id="1.25.40.10">
    <property type="entry name" value="Tetratricopeptide repeat domain"/>
    <property type="match status" value="1"/>
</dbReference>
<dbReference type="InterPro" id="IPR011990">
    <property type="entry name" value="TPR-like_helical_dom_sf"/>
</dbReference>
<dbReference type="Pfam" id="PF04932">
    <property type="entry name" value="Wzy_C"/>
    <property type="match status" value="1"/>
</dbReference>
<evidence type="ECO:0000256" key="4">
    <source>
        <dbReference type="ARBA" id="ARBA00023136"/>
    </source>
</evidence>
<feature type="transmembrane region" description="Helical" evidence="5">
    <location>
        <begin position="191"/>
        <end position="210"/>
    </location>
</feature>
<dbReference type="PANTHER" id="PTHR37422">
    <property type="entry name" value="TEICHURONIC ACID BIOSYNTHESIS PROTEIN TUAE"/>
    <property type="match status" value="1"/>
</dbReference>
<dbReference type="SUPFAM" id="SSF48452">
    <property type="entry name" value="TPR-like"/>
    <property type="match status" value="1"/>
</dbReference>
<feature type="transmembrane region" description="Helical" evidence="5">
    <location>
        <begin position="168"/>
        <end position="186"/>
    </location>
</feature>
<feature type="transmembrane region" description="Helical" evidence="5">
    <location>
        <begin position="424"/>
        <end position="446"/>
    </location>
</feature>
<feature type="transmembrane region" description="Helical" evidence="5">
    <location>
        <begin position="372"/>
        <end position="393"/>
    </location>
</feature>
<comment type="caution">
    <text evidence="7">The sequence shown here is derived from an EMBL/GenBank/DDBJ whole genome shotgun (WGS) entry which is preliminary data.</text>
</comment>
<name>A0ABW5E1F7_9BACT</name>
<feature type="transmembrane region" description="Helical" evidence="5">
    <location>
        <begin position="119"/>
        <end position="140"/>
    </location>
</feature>
<evidence type="ECO:0000313" key="8">
    <source>
        <dbReference type="Proteomes" id="UP001597297"/>
    </source>
</evidence>
<reference evidence="8" key="1">
    <citation type="journal article" date="2019" name="Int. J. Syst. Evol. Microbiol.">
        <title>The Global Catalogue of Microorganisms (GCM) 10K type strain sequencing project: providing services to taxonomists for standard genome sequencing and annotation.</title>
        <authorList>
            <consortium name="The Broad Institute Genomics Platform"/>
            <consortium name="The Broad Institute Genome Sequencing Center for Infectious Disease"/>
            <person name="Wu L."/>
            <person name="Ma J."/>
        </authorList>
    </citation>
    <scope>NUCLEOTIDE SEQUENCE [LARGE SCALE GENOMIC DNA]</scope>
    <source>
        <strain evidence="8">JCM 16545</strain>
    </source>
</reference>